<feature type="region of interest" description="Disordered" evidence="7">
    <location>
        <begin position="60"/>
        <end position="84"/>
    </location>
</feature>
<keyword evidence="5 6" id="KW-0131">Cell cycle</keyword>
<evidence type="ECO:0000313" key="9">
    <source>
        <dbReference type="EMBL" id="OAH58262.1"/>
    </source>
</evidence>
<dbReference type="GO" id="GO:0005737">
    <property type="term" value="C:cytoplasm"/>
    <property type="evidence" value="ECO:0007669"/>
    <property type="project" value="UniProtKB-SubCell"/>
</dbReference>
<dbReference type="HAMAP" id="MF_02011">
    <property type="entry name" value="GpsB"/>
    <property type="match status" value="1"/>
</dbReference>
<dbReference type="Proteomes" id="UP000076935">
    <property type="component" value="Unassembled WGS sequence"/>
</dbReference>
<dbReference type="PANTHER" id="PTHR35794:SF1">
    <property type="entry name" value="CELL CYCLE PROTEIN GPSB"/>
    <property type="match status" value="1"/>
</dbReference>
<dbReference type="RefSeq" id="WP_018393750.1">
    <property type="nucleotide sequence ID" value="NZ_JBCNAN010000021.1"/>
</dbReference>
<proteinExistence type="inferred from homology"/>
<evidence type="ECO:0000256" key="2">
    <source>
        <dbReference type="ARBA" id="ARBA00022618"/>
    </source>
</evidence>
<accession>A0A177KRA2</accession>
<evidence type="ECO:0000256" key="7">
    <source>
        <dbReference type="SAM" id="MobiDB-lite"/>
    </source>
</evidence>
<comment type="caution">
    <text evidence="8">The sequence shown here is derived from an EMBL/GenBank/DDBJ whole genome shotgun (WGS) entry which is preliminary data.</text>
</comment>
<dbReference type="NCBIfam" id="TIGR03544">
    <property type="entry name" value="DivI1A_domain"/>
    <property type="match status" value="1"/>
</dbReference>
<keyword evidence="1 6" id="KW-0963">Cytoplasm</keyword>
<dbReference type="OrthoDB" id="389699at2"/>
<dbReference type="NCBIfam" id="NF010725">
    <property type="entry name" value="PRK14127.1"/>
    <property type="match status" value="1"/>
</dbReference>
<gene>
    <name evidence="6" type="primary">gpsB</name>
    <name evidence="8" type="ORF">AWH48_04070</name>
    <name evidence="9" type="ORF">AWH49_06120</name>
</gene>
<dbReference type="Pfam" id="PF05103">
    <property type="entry name" value="DivIVA"/>
    <property type="match status" value="1"/>
</dbReference>
<evidence type="ECO:0000313" key="11">
    <source>
        <dbReference type="Proteomes" id="UP000077271"/>
    </source>
</evidence>
<keyword evidence="10" id="KW-1185">Reference proteome</keyword>
<dbReference type="GO" id="GO:0051301">
    <property type="term" value="P:cell division"/>
    <property type="evidence" value="ECO:0007669"/>
    <property type="project" value="UniProtKB-UniRule"/>
</dbReference>
<dbReference type="AlphaFoldDB" id="A0A177KRA2"/>
<dbReference type="GO" id="GO:0008360">
    <property type="term" value="P:regulation of cell shape"/>
    <property type="evidence" value="ECO:0007669"/>
    <property type="project" value="UniProtKB-UniRule"/>
</dbReference>
<evidence type="ECO:0000256" key="6">
    <source>
        <dbReference type="HAMAP-Rule" id="MF_02011"/>
    </source>
</evidence>
<dbReference type="EMBL" id="LQWY01000073">
    <property type="protein sequence ID" value="OAH58262.1"/>
    <property type="molecule type" value="Genomic_DNA"/>
</dbReference>
<sequence>MLSEQLKLTGKDILEKEFKTSMRGYNPDDVDQFLDLVIKDYDVFQQAIEELQQENLRLKKENSSIASRQRQPEPPIRAQQPVAGSTNFDILKRLSNLERHVFGDRLNNE</sequence>
<keyword evidence="4 6" id="KW-0175">Coiled coil</keyword>
<organism evidence="8 11">
    <name type="scientific">Domibacillus aminovorans</name>
    <dbReference type="NCBI Taxonomy" id="29332"/>
    <lineage>
        <taxon>Bacteria</taxon>
        <taxon>Bacillati</taxon>
        <taxon>Bacillota</taxon>
        <taxon>Bacilli</taxon>
        <taxon>Bacillales</taxon>
        <taxon>Bacillaceae</taxon>
        <taxon>Domibacillus</taxon>
    </lineage>
</organism>
<evidence type="ECO:0000256" key="3">
    <source>
        <dbReference type="ARBA" id="ARBA00022960"/>
    </source>
</evidence>
<comment type="similarity">
    <text evidence="6">Belongs to the GpsB family.</text>
</comment>
<dbReference type="InterPro" id="IPR007793">
    <property type="entry name" value="DivIVA_fam"/>
</dbReference>
<dbReference type="InterPro" id="IPR019933">
    <property type="entry name" value="DivIVA_domain"/>
</dbReference>
<comment type="function">
    <text evidence="6">Divisome component that associates with the complex late in its assembly, after the Z-ring is formed, and is dependent on DivIC and PBP2B for its recruitment to the divisome. Together with EzrA, is a key component of the system that regulates PBP1 localization during cell cycle progression. Its main role could be the removal of PBP1 from the cell pole after pole maturation is completed. Also contributes to the recruitment of PBP1 to the division complex. Not essential for septum formation.</text>
</comment>
<dbReference type="InterPro" id="IPR011229">
    <property type="entry name" value="Cell_cycle_GpsB"/>
</dbReference>
<dbReference type="PANTHER" id="PTHR35794">
    <property type="entry name" value="CELL DIVISION PROTEIN DIVIVA"/>
    <property type="match status" value="1"/>
</dbReference>
<keyword evidence="3 6" id="KW-0133">Cell shape</keyword>
<keyword evidence="2 6" id="KW-0132">Cell division</keyword>
<evidence type="ECO:0000256" key="5">
    <source>
        <dbReference type="ARBA" id="ARBA00023306"/>
    </source>
</evidence>
<protein>
    <recommendedName>
        <fullName evidence="6">Cell cycle protein GpsB</fullName>
    </recommendedName>
    <alternativeName>
        <fullName evidence="6">Guiding PBP1-shuttling protein</fullName>
    </alternativeName>
</protein>
<comment type="subunit">
    <text evidence="6">Forms polymers through the coiled coil domains. Interacts with PBP1, MreC and EzrA.</text>
</comment>
<dbReference type="Gene3D" id="6.10.250.660">
    <property type="match status" value="1"/>
</dbReference>
<dbReference type="EMBL" id="LQWZ01000023">
    <property type="protein sequence ID" value="OAH55859.1"/>
    <property type="molecule type" value="Genomic_DNA"/>
</dbReference>
<evidence type="ECO:0000256" key="4">
    <source>
        <dbReference type="ARBA" id="ARBA00023054"/>
    </source>
</evidence>
<evidence type="ECO:0000313" key="10">
    <source>
        <dbReference type="Proteomes" id="UP000076935"/>
    </source>
</evidence>
<comment type="subcellular location">
    <subcellularLocation>
        <location evidence="6">Cytoplasm</location>
    </subcellularLocation>
    <text evidence="6">Shuttles between the lateral wall and the division site in a cell cycle-dependent manner.</text>
</comment>
<dbReference type="PIRSF" id="PIRSF029938">
    <property type="entry name" value="UCP029938"/>
    <property type="match status" value="1"/>
</dbReference>
<evidence type="ECO:0000256" key="1">
    <source>
        <dbReference type="ARBA" id="ARBA00022490"/>
    </source>
</evidence>
<name>A0A177KRA2_9BACI</name>
<dbReference type="Proteomes" id="UP000077271">
    <property type="component" value="Unassembled WGS sequence"/>
</dbReference>
<reference evidence="10 11" key="1">
    <citation type="submission" date="2016-01" db="EMBL/GenBank/DDBJ databases">
        <title>Investigation of taxonomic status of Bacillus aminovorans.</title>
        <authorList>
            <person name="Verma A."/>
            <person name="Pal Y."/>
            <person name="Krishnamurthi S."/>
        </authorList>
    </citation>
    <scope>NUCLEOTIDE SEQUENCE [LARGE SCALE GENOMIC DNA]</scope>
    <source>
        <strain evidence="9 10">DSM 1314</strain>
        <strain evidence="8 11">DSM 4337</strain>
    </source>
</reference>
<dbReference type="STRING" id="29332.AWH48_04070"/>
<evidence type="ECO:0000313" key="8">
    <source>
        <dbReference type="EMBL" id="OAH55859.1"/>
    </source>
</evidence>